<organism evidence="2 3">
    <name type="scientific">Tuber borchii</name>
    <name type="common">White truffle</name>
    <dbReference type="NCBI Taxonomy" id="42251"/>
    <lineage>
        <taxon>Eukaryota</taxon>
        <taxon>Fungi</taxon>
        <taxon>Dikarya</taxon>
        <taxon>Ascomycota</taxon>
        <taxon>Pezizomycotina</taxon>
        <taxon>Pezizomycetes</taxon>
        <taxon>Pezizales</taxon>
        <taxon>Tuberaceae</taxon>
        <taxon>Tuber</taxon>
    </lineage>
</organism>
<keyword evidence="3" id="KW-1185">Reference proteome</keyword>
<protein>
    <recommendedName>
        <fullName evidence="4">Secreted protein</fullName>
    </recommendedName>
</protein>
<feature type="chain" id="PRO_5015750212" description="Secreted protein" evidence="1">
    <location>
        <begin position="25"/>
        <end position="82"/>
    </location>
</feature>
<name>A0A2T6ZIT6_TUBBO</name>
<comment type="caution">
    <text evidence="2">The sequence shown here is derived from an EMBL/GenBank/DDBJ whole genome shotgun (WGS) entry which is preliminary data.</text>
</comment>
<gene>
    <name evidence="2" type="ORF">B9Z19DRAFT_353521</name>
</gene>
<evidence type="ECO:0000313" key="3">
    <source>
        <dbReference type="Proteomes" id="UP000244722"/>
    </source>
</evidence>
<keyword evidence="1" id="KW-0732">Signal</keyword>
<evidence type="ECO:0000256" key="1">
    <source>
        <dbReference type="SAM" id="SignalP"/>
    </source>
</evidence>
<dbReference type="EMBL" id="NESQ01000234">
    <property type="protein sequence ID" value="PUU75393.1"/>
    <property type="molecule type" value="Genomic_DNA"/>
</dbReference>
<accession>A0A2T6ZIT6</accession>
<proteinExistence type="predicted"/>
<sequence>MELGILQVAHWLLYFAFLHNASTGLSRRRVTLREVFYPGSDSQGEGMYPHIPEALPVTHGVSGFGGETISTRECSRTLRIDQ</sequence>
<dbReference type="Proteomes" id="UP000244722">
    <property type="component" value="Unassembled WGS sequence"/>
</dbReference>
<evidence type="ECO:0008006" key="4">
    <source>
        <dbReference type="Google" id="ProtNLM"/>
    </source>
</evidence>
<reference evidence="2 3" key="1">
    <citation type="submission" date="2017-04" db="EMBL/GenBank/DDBJ databases">
        <title>Draft genome sequence of Tuber borchii Vittad., a whitish edible truffle.</title>
        <authorList>
            <consortium name="DOE Joint Genome Institute"/>
            <person name="Murat C."/>
            <person name="Kuo A."/>
            <person name="Barry K.W."/>
            <person name="Clum A."/>
            <person name="Dockter R.B."/>
            <person name="Fauchery L."/>
            <person name="Iotti M."/>
            <person name="Kohler A."/>
            <person name="Labutti K."/>
            <person name="Lindquist E.A."/>
            <person name="Lipzen A."/>
            <person name="Ohm R.A."/>
            <person name="Wang M."/>
            <person name="Grigoriev I.V."/>
            <person name="Zambonelli A."/>
            <person name="Martin F.M."/>
        </authorList>
    </citation>
    <scope>NUCLEOTIDE SEQUENCE [LARGE SCALE GENOMIC DNA]</scope>
    <source>
        <strain evidence="2 3">Tbo3840</strain>
    </source>
</reference>
<dbReference type="AlphaFoldDB" id="A0A2T6ZIT6"/>
<feature type="signal peptide" evidence="1">
    <location>
        <begin position="1"/>
        <end position="24"/>
    </location>
</feature>
<evidence type="ECO:0000313" key="2">
    <source>
        <dbReference type="EMBL" id="PUU75393.1"/>
    </source>
</evidence>